<comment type="caution">
    <text evidence="1">The sequence shown here is derived from an EMBL/GenBank/DDBJ whole genome shotgun (WGS) entry which is preliminary data.</text>
</comment>
<reference evidence="1" key="1">
    <citation type="submission" date="2023-06" db="EMBL/GenBank/DDBJ databases">
        <authorList>
            <person name="Delattre M."/>
        </authorList>
    </citation>
    <scope>NUCLEOTIDE SEQUENCE</scope>
    <source>
        <strain evidence="1">AF72</strain>
    </source>
</reference>
<keyword evidence="2" id="KW-1185">Reference proteome</keyword>
<name>A0AA36CM71_9BILA</name>
<sequence>MPQRLGGLRKSWPFQIHVSDIIVCVSKEGALNLFLRTPCGELTIHWMTPAAVPEIWMTLRLEYETGNWLGRGNPYDYRRNKNCRRAGVDRRHVDAQRVLSCINRLLCGIRSPSIAIYAKPDNVESGAVPSMHCDRARHYPLRELPLLADMMNSAPLMLFNNWSDPGRRTLRRLFIILKKLMQWAMQVK</sequence>
<proteinExistence type="predicted"/>
<evidence type="ECO:0000313" key="1">
    <source>
        <dbReference type="EMBL" id="CAJ0571394.1"/>
    </source>
</evidence>
<organism evidence="1 2">
    <name type="scientific">Mesorhabditis spiculigera</name>
    <dbReference type="NCBI Taxonomy" id="96644"/>
    <lineage>
        <taxon>Eukaryota</taxon>
        <taxon>Metazoa</taxon>
        <taxon>Ecdysozoa</taxon>
        <taxon>Nematoda</taxon>
        <taxon>Chromadorea</taxon>
        <taxon>Rhabditida</taxon>
        <taxon>Rhabditina</taxon>
        <taxon>Rhabditomorpha</taxon>
        <taxon>Rhabditoidea</taxon>
        <taxon>Rhabditidae</taxon>
        <taxon>Mesorhabditinae</taxon>
        <taxon>Mesorhabditis</taxon>
    </lineage>
</organism>
<dbReference type="AlphaFoldDB" id="A0AA36CM71"/>
<feature type="non-terminal residue" evidence="1">
    <location>
        <position position="1"/>
    </location>
</feature>
<accession>A0AA36CM71</accession>
<evidence type="ECO:0000313" key="2">
    <source>
        <dbReference type="Proteomes" id="UP001177023"/>
    </source>
</evidence>
<dbReference type="Proteomes" id="UP001177023">
    <property type="component" value="Unassembled WGS sequence"/>
</dbReference>
<gene>
    <name evidence="1" type="ORF">MSPICULIGERA_LOCUS9803</name>
</gene>
<protein>
    <submittedName>
        <fullName evidence="1">Uncharacterized protein</fullName>
    </submittedName>
</protein>
<dbReference type="EMBL" id="CATQJA010002560">
    <property type="protein sequence ID" value="CAJ0571394.1"/>
    <property type="molecule type" value="Genomic_DNA"/>
</dbReference>